<name>A0AAP0F1K2_9MAGN</name>
<dbReference type="Proteomes" id="UP001417504">
    <property type="component" value="Unassembled WGS sequence"/>
</dbReference>
<evidence type="ECO:0000313" key="3">
    <source>
        <dbReference type="Proteomes" id="UP001417504"/>
    </source>
</evidence>
<evidence type="ECO:0000313" key="2">
    <source>
        <dbReference type="EMBL" id="KAK9102911.1"/>
    </source>
</evidence>
<dbReference type="AlphaFoldDB" id="A0AAP0F1K2"/>
<evidence type="ECO:0000256" key="1">
    <source>
        <dbReference type="SAM" id="MobiDB-lite"/>
    </source>
</evidence>
<sequence length="142" mass="15129">MLPANNVPHAYNGGKERFTQGLGFNNPNNGGASNYTMLMVNNYNGGVLIGGTNTNRAGDGKTSFSYARMEEELNRVNRAPGIGDSGENSRNSMRISVYVDIKGKGIMIGSSNELTSSAPPPTFPNVAAPVEKPPHSLNRNKT</sequence>
<gene>
    <name evidence="2" type="ORF">Sjap_020165</name>
</gene>
<accession>A0AAP0F1K2</accession>
<reference evidence="2 3" key="1">
    <citation type="submission" date="2024-01" db="EMBL/GenBank/DDBJ databases">
        <title>Genome assemblies of Stephania.</title>
        <authorList>
            <person name="Yang L."/>
        </authorList>
    </citation>
    <scope>NUCLEOTIDE SEQUENCE [LARGE SCALE GENOMIC DNA]</scope>
    <source>
        <strain evidence="2">QJT</strain>
        <tissue evidence="2">Leaf</tissue>
    </source>
</reference>
<keyword evidence="3" id="KW-1185">Reference proteome</keyword>
<comment type="caution">
    <text evidence="2">The sequence shown here is derived from an EMBL/GenBank/DDBJ whole genome shotgun (WGS) entry which is preliminary data.</text>
</comment>
<proteinExistence type="predicted"/>
<protein>
    <submittedName>
        <fullName evidence="2">Uncharacterized protein</fullName>
    </submittedName>
</protein>
<feature type="region of interest" description="Disordered" evidence="1">
    <location>
        <begin position="1"/>
        <end position="22"/>
    </location>
</feature>
<dbReference type="EMBL" id="JBBNAE010000008">
    <property type="protein sequence ID" value="KAK9102911.1"/>
    <property type="molecule type" value="Genomic_DNA"/>
</dbReference>
<organism evidence="2 3">
    <name type="scientific">Stephania japonica</name>
    <dbReference type="NCBI Taxonomy" id="461633"/>
    <lineage>
        <taxon>Eukaryota</taxon>
        <taxon>Viridiplantae</taxon>
        <taxon>Streptophyta</taxon>
        <taxon>Embryophyta</taxon>
        <taxon>Tracheophyta</taxon>
        <taxon>Spermatophyta</taxon>
        <taxon>Magnoliopsida</taxon>
        <taxon>Ranunculales</taxon>
        <taxon>Menispermaceae</taxon>
        <taxon>Menispermoideae</taxon>
        <taxon>Cissampelideae</taxon>
        <taxon>Stephania</taxon>
    </lineage>
</organism>
<feature type="region of interest" description="Disordered" evidence="1">
    <location>
        <begin position="110"/>
        <end position="142"/>
    </location>
</feature>